<dbReference type="InterPro" id="IPR003889">
    <property type="entry name" value="FYrich_C"/>
</dbReference>
<feature type="compositionally biased region" description="Polar residues" evidence="3">
    <location>
        <begin position="92"/>
        <end position="101"/>
    </location>
</feature>
<dbReference type="EMBL" id="JAAAHY010000354">
    <property type="protein sequence ID" value="KAF9964526.1"/>
    <property type="molecule type" value="Genomic_DNA"/>
</dbReference>
<proteinExistence type="predicted"/>
<feature type="compositionally biased region" description="Acidic residues" evidence="3">
    <location>
        <begin position="201"/>
        <end position="213"/>
    </location>
</feature>
<feature type="region of interest" description="Disordered" evidence="3">
    <location>
        <begin position="141"/>
        <end position="214"/>
    </location>
</feature>
<feature type="compositionally biased region" description="Basic and acidic residues" evidence="3">
    <location>
        <begin position="160"/>
        <end position="187"/>
    </location>
</feature>
<dbReference type="PROSITE" id="PS51542">
    <property type="entry name" value="FYRN"/>
    <property type="match status" value="1"/>
</dbReference>
<evidence type="ECO:0000256" key="1">
    <source>
        <dbReference type="ARBA" id="ARBA00004123"/>
    </source>
</evidence>
<dbReference type="Proteomes" id="UP000738359">
    <property type="component" value="Unassembled WGS sequence"/>
</dbReference>
<feature type="compositionally biased region" description="Polar residues" evidence="3">
    <location>
        <begin position="341"/>
        <end position="355"/>
    </location>
</feature>
<evidence type="ECO:0000313" key="5">
    <source>
        <dbReference type="Proteomes" id="UP000738359"/>
    </source>
</evidence>
<keyword evidence="2" id="KW-0539">Nucleus</keyword>
<name>A0A9P6J8C5_MORAP</name>
<evidence type="ECO:0000256" key="3">
    <source>
        <dbReference type="SAM" id="MobiDB-lite"/>
    </source>
</evidence>
<feature type="region of interest" description="Disordered" evidence="3">
    <location>
        <begin position="280"/>
        <end position="301"/>
    </location>
</feature>
<sequence>MPSYQSTHRTPEQDPLPIQEQPTTYPSTTLIPSIAETFSAADLSAFSTAEKEVAITALEALDRMDRVLDRHVPSRRRTTQSSLRDSLLIQDQPATSPNNTAAMGARSTFSAADQEKEAAAVAADAFDHMDHLTASLDILHSTPAQDPTPIQDPPSIITVHGDDESAHSGDTDKSDTSDSENERKEHLASGQTADEVKSESEPEPAEEEEEVDYEAQRRRNILQNQQLLLELGLNPVSIHRSFPRDVYTTKDLHHDDDEYKGSNRSSGIAHISTRKYKRKLKPAYQEPVQTRSSKRIRGQPATKYDVDIEALENGLQLELAGRGGGGSKEGHRRNDREDADGQSTAPPAQLGSYSKSLWKGRKQTTGFTVEMVIPCAHTPLTLGSIATTIWEIGTIYKGKENRAKYWSGKGSLFRHPYPIGYKAEKFHFRDRYTMHIKEGPDGPIFIVESASGQVFQGSSPTHPWTKACLASYSKGTRISGPLFFGFSDPITQKMIEDLDGYQTWDEVMSEVRAEENAKLEAEARAELGSSESENDE</sequence>
<dbReference type="Pfam" id="PF05965">
    <property type="entry name" value="FYRC"/>
    <property type="match status" value="1"/>
</dbReference>
<reference evidence="4" key="1">
    <citation type="journal article" date="2020" name="Fungal Divers.">
        <title>Resolving the Mortierellaceae phylogeny through synthesis of multi-gene phylogenetics and phylogenomics.</title>
        <authorList>
            <person name="Vandepol N."/>
            <person name="Liber J."/>
            <person name="Desiro A."/>
            <person name="Na H."/>
            <person name="Kennedy M."/>
            <person name="Barry K."/>
            <person name="Grigoriev I.V."/>
            <person name="Miller A.N."/>
            <person name="O'Donnell K."/>
            <person name="Stajich J.E."/>
            <person name="Bonito G."/>
        </authorList>
    </citation>
    <scope>NUCLEOTIDE SEQUENCE</scope>
    <source>
        <strain evidence="4">CK1249</strain>
    </source>
</reference>
<gene>
    <name evidence="4" type="ORF">BGZ70_006342</name>
</gene>
<evidence type="ECO:0008006" key="6">
    <source>
        <dbReference type="Google" id="ProtNLM"/>
    </source>
</evidence>
<feature type="region of interest" description="Disordered" evidence="3">
    <location>
        <begin position="1"/>
        <end position="28"/>
    </location>
</feature>
<organism evidence="4 5">
    <name type="scientific">Mortierella alpina</name>
    <name type="common">Oleaginous fungus</name>
    <name type="synonym">Mortierella renispora</name>
    <dbReference type="NCBI Taxonomy" id="64518"/>
    <lineage>
        <taxon>Eukaryota</taxon>
        <taxon>Fungi</taxon>
        <taxon>Fungi incertae sedis</taxon>
        <taxon>Mucoromycota</taxon>
        <taxon>Mortierellomycotina</taxon>
        <taxon>Mortierellomycetes</taxon>
        <taxon>Mortierellales</taxon>
        <taxon>Mortierellaceae</taxon>
        <taxon>Mortierella</taxon>
    </lineage>
</organism>
<evidence type="ECO:0000313" key="4">
    <source>
        <dbReference type="EMBL" id="KAF9964526.1"/>
    </source>
</evidence>
<dbReference type="Gene3D" id="3.30.160.360">
    <property type="match status" value="1"/>
</dbReference>
<evidence type="ECO:0000256" key="2">
    <source>
        <dbReference type="ARBA" id="ARBA00023242"/>
    </source>
</evidence>
<dbReference type="PROSITE" id="PS51543">
    <property type="entry name" value="FYRC"/>
    <property type="match status" value="1"/>
</dbReference>
<dbReference type="InterPro" id="IPR003888">
    <property type="entry name" value="FYrich_N"/>
</dbReference>
<comment type="subcellular location">
    <subcellularLocation>
        <location evidence="1">Nucleus</location>
    </subcellularLocation>
</comment>
<accession>A0A9P6J8C5</accession>
<comment type="caution">
    <text evidence="4">The sequence shown here is derived from an EMBL/GenBank/DDBJ whole genome shotgun (WGS) entry which is preliminary data.</text>
</comment>
<keyword evidence="5" id="KW-1185">Reference proteome</keyword>
<dbReference type="AlphaFoldDB" id="A0A9P6J8C5"/>
<feature type="region of interest" description="Disordered" evidence="3">
    <location>
        <begin position="319"/>
        <end position="355"/>
    </location>
</feature>
<feature type="region of interest" description="Disordered" evidence="3">
    <location>
        <begin position="73"/>
        <end position="110"/>
    </location>
</feature>
<dbReference type="GO" id="GO:0005634">
    <property type="term" value="C:nucleus"/>
    <property type="evidence" value="ECO:0007669"/>
    <property type="project" value="UniProtKB-SubCell"/>
</dbReference>
<dbReference type="OrthoDB" id="1928087at2759"/>
<protein>
    <recommendedName>
        <fullName evidence="6">FYR N-terminal domain-containing protein</fullName>
    </recommendedName>
</protein>